<feature type="transmembrane region" description="Helical" evidence="6">
    <location>
        <begin position="504"/>
        <end position="531"/>
    </location>
</feature>
<dbReference type="InterPro" id="IPR011547">
    <property type="entry name" value="SLC26A/SulP_dom"/>
</dbReference>
<feature type="transmembrane region" description="Helical" evidence="6">
    <location>
        <begin position="168"/>
        <end position="190"/>
    </location>
</feature>
<dbReference type="Pfam" id="PF01740">
    <property type="entry name" value="STAS"/>
    <property type="match status" value="1"/>
</dbReference>
<feature type="transmembrane region" description="Helical" evidence="6">
    <location>
        <begin position="211"/>
        <end position="230"/>
    </location>
</feature>
<keyword evidence="2 6" id="KW-0812">Transmembrane</keyword>
<evidence type="ECO:0000256" key="1">
    <source>
        <dbReference type="ARBA" id="ARBA00004141"/>
    </source>
</evidence>
<evidence type="ECO:0000256" key="5">
    <source>
        <dbReference type="SAM" id="MobiDB-lite"/>
    </source>
</evidence>
<dbReference type="PROSITE" id="PS50801">
    <property type="entry name" value="STAS"/>
    <property type="match status" value="1"/>
</dbReference>
<gene>
    <name evidence="8" type="ORF">LTR82_016308</name>
</gene>
<dbReference type="Proteomes" id="UP001168146">
    <property type="component" value="Unassembled WGS sequence"/>
</dbReference>
<comment type="caution">
    <text evidence="8">The sequence shown here is derived from an EMBL/GenBank/DDBJ whole genome shotgun (WGS) entry which is preliminary data.</text>
</comment>
<feature type="transmembrane region" description="Helical" evidence="6">
    <location>
        <begin position="379"/>
        <end position="402"/>
    </location>
</feature>
<dbReference type="InterPro" id="IPR001902">
    <property type="entry name" value="SLC26A/SulP_fam"/>
</dbReference>
<keyword evidence="4 6" id="KW-0472">Membrane</keyword>
<organism evidence="8 9">
    <name type="scientific">Friedmanniomyces endolithicus</name>
    <dbReference type="NCBI Taxonomy" id="329885"/>
    <lineage>
        <taxon>Eukaryota</taxon>
        <taxon>Fungi</taxon>
        <taxon>Dikarya</taxon>
        <taxon>Ascomycota</taxon>
        <taxon>Pezizomycotina</taxon>
        <taxon>Dothideomycetes</taxon>
        <taxon>Dothideomycetidae</taxon>
        <taxon>Mycosphaerellales</taxon>
        <taxon>Teratosphaeriaceae</taxon>
        <taxon>Friedmanniomyces</taxon>
    </lineage>
</organism>
<dbReference type="Gene3D" id="3.30.750.24">
    <property type="entry name" value="STAS domain"/>
    <property type="match status" value="1"/>
</dbReference>
<evidence type="ECO:0000256" key="6">
    <source>
        <dbReference type="SAM" id="Phobius"/>
    </source>
</evidence>
<evidence type="ECO:0000313" key="8">
    <source>
        <dbReference type="EMBL" id="KAK0306563.1"/>
    </source>
</evidence>
<dbReference type="InterPro" id="IPR002645">
    <property type="entry name" value="STAS_dom"/>
</dbReference>
<protein>
    <recommendedName>
        <fullName evidence="7">STAS domain-containing protein</fullName>
    </recommendedName>
</protein>
<dbReference type="GO" id="GO:0055085">
    <property type="term" value="P:transmembrane transport"/>
    <property type="evidence" value="ECO:0007669"/>
    <property type="project" value="InterPro"/>
</dbReference>
<evidence type="ECO:0000256" key="4">
    <source>
        <dbReference type="ARBA" id="ARBA00023136"/>
    </source>
</evidence>
<name>A0AAN6F7Y1_9PEZI</name>
<feature type="domain" description="STAS" evidence="7">
    <location>
        <begin position="568"/>
        <end position="731"/>
    </location>
</feature>
<feature type="transmembrane region" description="Helical" evidence="6">
    <location>
        <begin position="54"/>
        <end position="72"/>
    </location>
</feature>
<keyword evidence="3 6" id="KW-1133">Transmembrane helix</keyword>
<dbReference type="Pfam" id="PF00916">
    <property type="entry name" value="Sulfate_transp"/>
    <property type="match status" value="1"/>
</dbReference>
<proteinExistence type="predicted"/>
<reference evidence="8" key="1">
    <citation type="submission" date="2021-12" db="EMBL/GenBank/DDBJ databases">
        <title>Black yeast isolated from Biological Soil Crust.</title>
        <authorList>
            <person name="Kurbessoian T."/>
        </authorList>
    </citation>
    <scope>NUCLEOTIDE SEQUENCE</scope>
    <source>
        <strain evidence="8">CCFEE 5208</strain>
    </source>
</reference>
<feature type="region of interest" description="Disordered" evidence="5">
    <location>
        <begin position="459"/>
        <end position="482"/>
    </location>
</feature>
<accession>A0AAN6F7Y1</accession>
<dbReference type="EMBL" id="JASUXU010000102">
    <property type="protein sequence ID" value="KAK0306563.1"/>
    <property type="molecule type" value="Genomic_DNA"/>
</dbReference>
<feature type="transmembrane region" description="Helical" evidence="6">
    <location>
        <begin position="250"/>
        <end position="272"/>
    </location>
</feature>
<dbReference type="AlphaFoldDB" id="A0AAN6F7Y1"/>
<dbReference type="SUPFAM" id="SSF52091">
    <property type="entry name" value="SpoIIaa-like"/>
    <property type="match status" value="1"/>
</dbReference>
<feature type="transmembrane region" description="Helical" evidence="6">
    <location>
        <begin position="137"/>
        <end position="162"/>
    </location>
</feature>
<comment type="subcellular location">
    <subcellularLocation>
        <location evidence="1">Membrane</location>
        <topology evidence="1">Multi-pass membrane protein</topology>
    </subcellularLocation>
</comment>
<evidence type="ECO:0000256" key="2">
    <source>
        <dbReference type="ARBA" id="ARBA00022692"/>
    </source>
</evidence>
<dbReference type="InterPro" id="IPR036513">
    <property type="entry name" value="STAS_dom_sf"/>
</dbReference>
<feature type="compositionally biased region" description="Low complexity" evidence="5">
    <location>
        <begin position="460"/>
        <end position="472"/>
    </location>
</feature>
<evidence type="ECO:0000256" key="3">
    <source>
        <dbReference type="ARBA" id="ARBA00022989"/>
    </source>
</evidence>
<dbReference type="CDD" id="cd07042">
    <property type="entry name" value="STAS_SulP_like_sulfate_transporter"/>
    <property type="match status" value="1"/>
</dbReference>
<sequence>MKVVDHVTDDLRTDVTWNRVGTITARGARALPLGTKHYLLDKVPIVGWLPKYNFRWIVNDVIAGLTLGLLLIPQSLSYAKIATIPVEYGLQSSWLPATLYTFMGSTKDLSTGPTSLIGLMTSNVVSSLKPQGYSPQAVASAVAMCMGIMGMAIGFLNLGFLLEFISEPILAGFITAVALTIGLGQVSALLGEENVTASHAAGQIRQILRQLPQANGYACAVGFAGLLFLVLLEQSGKRWANQKTMLSRTIWFFSITRAFMCLLLFTGVSYAVNKHRGKHTLFDIVQLKYSGISAPEVPSATLIGKAFPGAIPAFIGGILEHVAIARAFGVKNNYVSDQTQEVTYFGVINFVNSFFHSMGVGGAMSRTSVNSMCKVKSPLSGLVTTAVILVCIFKLSGALYWIPKATLSAIIITVSSVIDYRLASARDRSVEFVETRGFRPSEHAMAETSADLRDYHRQSLRSSGLPGSSTGSGRHRSRTSCKPLRPNLQRLAANTVDLISSAMLAFWVCFFTTTYEGLAAAVGFNIIYVLLRQVFKPITQVGSTDQQKLSELQQSTLSASGLPNTLPDDVRIFRFHESFFFPNAYRLKTAILETIQTHHAPAYSTLHGTEAERNWSVHGERRVARLRKKAGIVDPSTLPPISIVVLDFTKVNHMDATAISHLRSLLKELRLYAGADVEVRFVGVSKTIRERFERARFTLHDDPWLATDRDDTWTENVPRAYRNLSVAVQAPRRRSSAVLVEKNEKMEHIEEV</sequence>
<evidence type="ECO:0000313" key="9">
    <source>
        <dbReference type="Proteomes" id="UP001168146"/>
    </source>
</evidence>
<dbReference type="GO" id="GO:0016020">
    <property type="term" value="C:membrane"/>
    <property type="evidence" value="ECO:0007669"/>
    <property type="project" value="UniProtKB-SubCell"/>
</dbReference>
<evidence type="ECO:0000259" key="7">
    <source>
        <dbReference type="PROSITE" id="PS50801"/>
    </source>
</evidence>
<dbReference type="PANTHER" id="PTHR11814">
    <property type="entry name" value="SULFATE TRANSPORTER"/>
    <property type="match status" value="1"/>
</dbReference>